<reference evidence="3" key="1">
    <citation type="journal article" date="2019" name="Int. J. Syst. Evol. Microbiol.">
        <title>The Global Catalogue of Microorganisms (GCM) 10K type strain sequencing project: providing services to taxonomists for standard genome sequencing and annotation.</title>
        <authorList>
            <consortium name="The Broad Institute Genomics Platform"/>
            <consortium name="The Broad Institute Genome Sequencing Center for Infectious Disease"/>
            <person name="Wu L."/>
            <person name="Ma J."/>
        </authorList>
    </citation>
    <scope>NUCLEOTIDE SEQUENCE [LARGE SCALE GENOMIC DNA]</scope>
    <source>
        <strain evidence="3">CECT 9128</strain>
    </source>
</reference>
<dbReference type="InterPro" id="IPR034804">
    <property type="entry name" value="SQR/QFR_C/D"/>
</dbReference>
<feature type="transmembrane region" description="Helical" evidence="1">
    <location>
        <begin position="158"/>
        <end position="176"/>
    </location>
</feature>
<name>A0ABV8H4K8_9FLAO</name>
<dbReference type="SUPFAM" id="SSF81343">
    <property type="entry name" value="Fumarate reductase respiratory complex transmembrane subunits"/>
    <property type="match status" value="1"/>
</dbReference>
<proteinExistence type="predicted"/>
<dbReference type="Gene3D" id="1.20.1300.10">
    <property type="entry name" value="Fumarate reductase/succinate dehydrogenase, transmembrane subunit"/>
    <property type="match status" value="1"/>
</dbReference>
<gene>
    <name evidence="2" type="ORF">ACFOS1_05160</name>
</gene>
<evidence type="ECO:0000313" key="3">
    <source>
        <dbReference type="Proteomes" id="UP001595793"/>
    </source>
</evidence>
<dbReference type="RefSeq" id="WP_290235664.1">
    <property type="nucleotide sequence ID" value="NZ_JAUFPZ010000002.1"/>
</dbReference>
<keyword evidence="1" id="KW-1133">Transmembrane helix</keyword>
<evidence type="ECO:0000256" key="1">
    <source>
        <dbReference type="SAM" id="Phobius"/>
    </source>
</evidence>
<dbReference type="CDD" id="cd03498">
    <property type="entry name" value="SQR_TypeB_2_TM"/>
    <property type="match status" value="1"/>
</dbReference>
<sequence>MGGFLKSSIAKKVAMALSGLFLVLFLLQHFTINLTSVISKDLFNELSHFMGTNFVVQAFLQPVLIFGVVFHFVMGIVLELRNRGARDVKYVKYKGQENSSWMSRNMIYTGLVVLAFLGLHFYDFWVPELVHKYVESHPSDASRYYGELVAKFQDPIRVGFYCLSFVFLSLHLLHGFSSSFQSVGWRNKYAKGLRGVTVAYAIIIPLGFIFIALFHYINNL</sequence>
<evidence type="ECO:0000313" key="2">
    <source>
        <dbReference type="EMBL" id="MFC4026783.1"/>
    </source>
</evidence>
<dbReference type="NCBIfam" id="TIGR02046">
    <property type="entry name" value="sdhC_b558_fam"/>
    <property type="match status" value="1"/>
</dbReference>
<dbReference type="EMBL" id="JBHSAS010000006">
    <property type="protein sequence ID" value="MFC4026783.1"/>
    <property type="molecule type" value="Genomic_DNA"/>
</dbReference>
<feature type="transmembrane region" description="Helical" evidence="1">
    <location>
        <begin position="101"/>
        <end position="122"/>
    </location>
</feature>
<keyword evidence="1" id="KW-0812">Transmembrane</keyword>
<protein>
    <submittedName>
        <fullName evidence="2">Succinate dehydrogenase cytochrome b subunit</fullName>
    </submittedName>
</protein>
<feature type="transmembrane region" description="Helical" evidence="1">
    <location>
        <begin position="63"/>
        <end position="80"/>
    </location>
</feature>
<organism evidence="2 3">
    <name type="scientific">Zunongwangia endophytica</name>
    <dbReference type="NCBI Taxonomy" id="1808945"/>
    <lineage>
        <taxon>Bacteria</taxon>
        <taxon>Pseudomonadati</taxon>
        <taxon>Bacteroidota</taxon>
        <taxon>Flavobacteriia</taxon>
        <taxon>Flavobacteriales</taxon>
        <taxon>Flavobacteriaceae</taxon>
        <taxon>Zunongwangia</taxon>
    </lineage>
</organism>
<feature type="transmembrane region" description="Helical" evidence="1">
    <location>
        <begin position="197"/>
        <end position="217"/>
    </location>
</feature>
<dbReference type="InterPro" id="IPR011138">
    <property type="entry name" value="Cytochrome_b-558"/>
</dbReference>
<dbReference type="Proteomes" id="UP001595793">
    <property type="component" value="Unassembled WGS sequence"/>
</dbReference>
<comment type="caution">
    <text evidence="2">The sequence shown here is derived from an EMBL/GenBank/DDBJ whole genome shotgun (WGS) entry which is preliminary data.</text>
</comment>
<keyword evidence="3" id="KW-1185">Reference proteome</keyword>
<accession>A0ABV8H4K8</accession>
<keyword evidence="1" id="KW-0472">Membrane</keyword>